<dbReference type="PANTHER" id="PTHR30193">
    <property type="entry name" value="ABC TRANSPORTER PERMEASE PROTEIN"/>
    <property type="match status" value="1"/>
</dbReference>
<evidence type="ECO:0000256" key="2">
    <source>
        <dbReference type="ARBA" id="ARBA00022448"/>
    </source>
</evidence>
<dbReference type="Pfam" id="PF00528">
    <property type="entry name" value="BPD_transp_1"/>
    <property type="match status" value="1"/>
</dbReference>
<dbReference type="RefSeq" id="WP_239675211.1">
    <property type="nucleotide sequence ID" value="NZ_CP070499.1"/>
</dbReference>
<keyword evidence="2 7" id="KW-0813">Transport</keyword>
<name>A0A895YA59_9ACTN</name>
<feature type="transmembrane region" description="Helical" evidence="7">
    <location>
        <begin position="111"/>
        <end position="132"/>
    </location>
</feature>
<evidence type="ECO:0000256" key="6">
    <source>
        <dbReference type="ARBA" id="ARBA00023136"/>
    </source>
</evidence>
<evidence type="ECO:0000256" key="1">
    <source>
        <dbReference type="ARBA" id="ARBA00004651"/>
    </source>
</evidence>
<evidence type="ECO:0000259" key="8">
    <source>
        <dbReference type="PROSITE" id="PS50928"/>
    </source>
</evidence>
<evidence type="ECO:0000256" key="3">
    <source>
        <dbReference type="ARBA" id="ARBA00022475"/>
    </source>
</evidence>
<dbReference type="SUPFAM" id="SSF161098">
    <property type="entry name" value="MetI-like"/>
    <property type="match status" value="1"/>
</dbReference>
<protein>
    <submittedName>
        <fullName evidence="9">Sugar ABC transporter permease</fullName>
    </submittedName>
</protein>
<dbReference type="EMBL" id="CP070499">
    <property type="protein sequence ID" value="QSB13142.1"/>
    <property type="molecule type" value="Genomic_DNA"/>
</dbReference>
<comment type="similarity">
    <text evidence="7">Belongs to the binding-protein-dependent transport system permease family.</text>
</comment>
<feature type="transmembrane region" description="Helical" evidence="7">
    <location>
        <begin position="78"/>
        <end position="99"/>
    </location>
</feature>
<evidence type="ECO:0000256" key="5">
    <source>
        <dbReference type="ARBA" id="ARBA00022989"/>
    </source>
</evidence>
<evidence type="ECO:0000313" key="9">
    <source>
        <dbReference type="EMBL" id="QSB13142.1"/>
    </source>
</evidence>
<keyword evidence="4 7" id="KW-0812">Transmembrane</keyword>
<dbReference type="PANTHER" id="PTHR30193:SF37">
    <property type="entry name" value="INNER MEMBRANE ABC TRANSPORTER PERMEASE PROTEIN YCJO"/>
    <property type="match status" value="1"/>
</dbReference>
<dbReference type="CDD" id="cd06261">
    <property type="entry name" value="TM_PBP2"/>
    <property type="match status" value="1"/>
</dbReference>
<dbReference type="KEGG" id="nhy:JQS43_16020"/>
<feature type="transmembrane region" description="Helical" evidence="7">
    <location>
        <begin position="215"/>
        <end position="234"/>
    </location>
</feature>
<keyword evidence="10" id="KW-1185">Reference proteome</keyword>
<keyword evidence="6 7" id="KW-0472">Membrane</keyword>
<feature type="transmembrane region" description="Helical" evidence="7">
    <location>
        <begin position="273"/>
        <end position="293"/>
    </location>
</feature>
<comment type="subcellular location">
    <subcellularLocation>
        <location evidence="1 7">Cell membrane</location>
        <topology evidence="1 7">Multi-pass membrane protein</topology>
    </subcellularLocation>
</comment>
<dbReference type="GO" id="GO:0005886">
    <property type="term" value="C:plasma membrane"/>
    <property type="evidence" value="ECO:0007669"/>
    <property type="project" value="UniProtKB-SubCell"/>
</dbReference>
<dbReference type="PROSITE" id="PS50928">
    <property type="entry name" value="ABC_TM1"/>
    <property type="match status" value="1"/>
</dbReference>
<dbReference type="InterPro" id="IPR000515">
    <property type="entry name" value="MetI-like"/>
</dbReference>
<organism evidence="9 10">
    <name type="scientific">Natronosporangium hydrolyticum</name>
    <dbReference type="NCBI Taxonomy" id="2811111"/>
    <lineage>
        <taxon>Bacteria</taxon>
        <taxon>Bacillati</taxon>
        <taxon>Actinomycetota</taxon>
        <taxon>Actinomycetes</taxon>
        <taxon>Micromonosporales</taxon>
        <taxon>Micromonosporaceae</taxon>
        <taxon>Natronosporangium</taxon>
    </lineage>
</organism>
<feature type="transmembrane region" description="Helical" evidence="7">
    <location>
        <begin position="160"/>
        <end position="185"/>
    </location>
</feature>
<evidence type="ECO:0000313" key="10">
    <source>
        <dbReference type="Proteomes" id="UP000662857"/>
    </source>
</evidence>
<dbReference type="Proteomes" id="UP000662857">
    <property type="component" value="Chromosome"/>
</dbReference>
<gene>
    <name evidence="9" type="ORF">JQS43_16020</name>
</gene>
<evidence type="ECO:0000256" key="7">
    <source>
        <dbReference type="RuleBase" id="RU363032"/>
    </source>
</evidence>
<reference evidence="9" key="1">
    <citation type="submission" date="2021-02" db="EMBL/GenBank/DDBJ databases">
        <title>Natrosporangium hydrolyticum gen. nov., sp. nov, a haloalkaliphilic actinobacterium from a soda solonchak soil.</title>
        <authorList>
            <person name="Sorokin D.Y."/>
            <person name="Khijniak T.V."/>
            <person name="Zakharycheva A.P."/>
            <person name="Boueva O.V."/>
            <person name="Ariskina E.V."/>
            <person name="Hahnke R.L."/>
            <person name="Bunk B."/>
            <person name="Sproer C."/>
            <person name="Schumann P."/>
            <person name="Evtushenko L.I."/>
            <person name="Kublanov I.V."/>
        </authorList>
    </citation>
    <scope>NUCLEOTIDE SEQUENCE</scope>
    <source>
        <strain evidence="9">DSM 106523</strain>
    </source>
</reference>
<feature type="domain" description="ABC transmembrane type-1" evidence="8">
    <location>
        <begin position="74"/>
        <end position="289"/>
    </location>
</feature>
<dbReference type="Gene3D" id="1.10.3720.10">
    <property type="entry name" value="MetI-like"/>
    <property type="match status" value="1"/>
</dbReference>
<accession>A0A895YA59</accession>
<feature type="transmembrane region" description="Helical" evidence="7">
    <location>
        <begin position="12"/>
        <end position="42"/>
    </location>
</feature>
<dbReference type="InterPro" id="IPR035906">
    <property type="entry name" value="MetI-like_sf"/>
</dbReference>
<dbReference type="GO" id="GO:0055085">
    <property type="term" value="P:transmembrane transport"/>
    <property type="evidence" value="ECO:0007669"/>
    <property type="project" value="InterPro"/>
</dbReference>
<dbReference type="AlphaFoldDB" id="A0A895YA59"/>
<sequence length="300" mass="33300">MSRTRRKRPGQAATAWAFSAPGLLLLAAFMVLPFALALGFSFTNERLISPLPTRFVGLDNYVSVLTDATFWRALRNNAVFVLVVVPVQTTFALWLAVLVNRRLRGSIFFRSVFFLPVMTVMAAAAVVWTLLFHPRGLVNAVMELVTFGAFSPDWLNSTTWALPAIMIVSIWQGVGFQMIVLLAALQDVPDQLYEAAALDGATGWQQFTNVTLPGIRNGLIFVITVTTIMAFRLFDQVWIMPRTPGGPLNSTRTVMLEMVETGFGQQQIGRGSAIAVVFFLIVLLVTLVQRLFLRERREGS</sequence>
<proteinExistence type="inferred from homology"/>
<dbReference type="InterPro" id="IPR051393">
    <property type="entry name" value="ABC_transporter_permease"/>
</dbReference>
<evidence type="ECO:0000256" key="4">
    <source>
        <dbReference type="ARBA" id="ARBA00022692"/>
    </source>
</evidence>
<keyword evidence="5 7" id="KW-1133">Transmembrane helix</keyword>
<keyword evidence="3" id="KW-1003">Cell membrane</keyword>